<protein>
    <submittedName>
        <fullName evidence="7">NADP-reducing hydrogenase subunit HndC</fullName>
    </submittedName>
</protein>
<dbReference type="Proteomes" id="UP001174909">
    <property type="component" value="Unassembled WGS sequence"/>
</dbReference>
<dbReference type="Gene3D" id="3.10.20.600">
    <property type="match status" value="1"/>
</dbReference>
<feature type="domain" description="NADH-ubiquinone oxidoreductase 51kDa subunit iron-sulphur binding" evidence="6">
    <location>
        <begin position="462"/>
        <end position="507"/>
    </location>
</feature>
<proteinExistence type="inferred from homology"/>
<dbReference type="GO" id="GO:0051539">
    <property type="term" value="F:4 iron, 4 sulfur cluster binding"/>
    <property type="evidence" value="ECO:0007669"/>
    <property type="project" value="UniProtKB-KW"/>
</dbReference>
<evidence type="ECO:0000256" key="2">
    <source>
        <dbReference type="ARBA" id="ARBA00022485"/>
    </source>
</evidence>
<keyword evidence="8" id="KW-1185">Reference proteome</keyword>
<dbReference type="InterPro" id="IPR037225">
    <property type="entry name" value="Nuo51_FMN-bd_sf"/>
</dbReference>
<dbReference type="SUPFAM" id="SSF140490">
    <property type="entry name" value="Nqo1C-terminal domain-like"/>
    <property type="match status" value="1"/>
</dbReference>
<evidence type="ECO:0000313" key="7">
    <source>
        <dbReference type="EMBL" id="CAI8032777.1"/>
    </source>
</evidence>
<evidence type="ECO:0000256" key="4">
    <source>
        <dbReference type="ARBA" id="ARBA00023004"/>
    </source>
</evidence>
<dbReference type="InterPro" id="IPR019575">
    <property type="entry name" value="Nuop51_4Fe4S-bd"/>
</dbReference>
<dbReference type="SUPFAM" id="SSF142984">
    <property type="entry name" value="Nqo1 middle domain-like"/>
    <property type="match status" value="1"/>
</dbReference>
<dbReference type="Gene3D" id="6.10.250.1450">
    <property type="match status" value="1"/>
</dbReference>
<name>A0AA35SPC3_GEOBA</name>
<comment type="caution">
    <text evidence="7">The sequence shown here is derived from an EMBL/GenBank/DDBJ whole genome shotgun (WGS) entry which is preliminary data.</text>
</comment>
<dbReference type="InterPro" id="IPR036249">
    <property type="entry name" value="Thioredoxin-like_sf"/>
</dbReference>
<dbReference type="Pfam" id="PF01512">
    <property type="entry name" value="Complex1_51K"/>
    <property type="match status" value="1"/>
</dbReference>
<dbReference type="SUPFAM" id="SSF142019">
    <property type="entry name" value="Nqo1 FMN-binding domain-like"/>
    <property type="match status" value="1"/>
</dbReference>
<dbReference type="GO" id="GO:0010181">
    <property type="term" value="F:FMN binding"/>
    <property type="evidence" value="ECO:0007669"/>
    <property type="project" value="InterPro"/>
</dbReference>
<organism evidence="7 8">
    <name type="scientific">Geodia barretti</name>
    <name type="common">Barrett's horny sponge</name>
    <dbReference type="NCBI Taxonomy" id="519541"/>
    <lineage>
        <taxon>Eukaryota</taxon>
        <taxon>Metazoa</taxon>
        <taxon>Porifera</taxon>
        <taxon>Demospongiae</taxon>
        <taxon>Heteroscleromorpha</taxon>
        <taxon>Tetractinellida</taxon>
        <taxon>Astrophorina</taxon>
        <taxon>Geodiidae</taxon>
        <taxon>Geodia</taxon>
    </lineage>
</organism>
<evidence type="ECO:0000256" key="3">
    <source>
        <dbReference type="ARBA" id="ARBA00022723"/>
    </source>
</evidence>
<dbReference type="InterPro" id="IPR037207">
    <property type="entry name" value="Nuop51_4Fe4S-bd_sf"/>
</dbReference>
<keyword evidence="4" id="KW-0408">Iron</keyword>
<reference evidence="7" key="1">
    <citation type="submission" date="2023-03" db="EMBL/GenBank/DDBJ databases">
        <authorList>
            <person name="Steffen K."/>
            <person name="Cardenas P."/>
        </authorList>
    </citation>
    <scope>NUCLEOTIDE SEQUENCE</scope>
</reference>
<dbReference type="PANTHER" id="PTHR43578">
    <property type="entry name" value="NADH-QUINONE OXIDOREDUCTASE SUBUNIT F"/>
    <property type="match status" value="1"/>
</dbReference>
<keyword evidence="2" id="KW-0004">4Fe-4S</keyword>
<evidence type="ECO:0000313" key="8">
    <source>
        <dbReference type="Proteomes" id="UP001174909"/>
    </source>
</evidence>
<keyword evidence="3" id="KW-0479">Metal-binding</keyword>
<dbReference type="CDD" id="cd02980">
    <property type="entry name" value="TRX_Fd_family"/>
    <property type="match status" value="1"/>
</dbReference>
<dbReference type="Gene3D" id="3.40.30.10">
    <property type="entry name" value="Glutaredoxin"/>
    <property type="match status" value="1"/>
</dbReference>
<evidence type="ECO:0000256" key="5">
    <source>
        <dbReference type="ARBA" id="ARBA00023014"/>
    </source>
</evidence>
<dbReference type="InterPro" id="IPR011538">
    <property type="entry name" value="Nuo51_FMN-bd"/>
</dbReference>
<evidence type="ECO:0000256" key="1">
    <source>
        <dbReference type="ARBA" id="ARBA00007523"/>
    </source>
</evidence>
<dbReference type="Gene3D" id="3.40.50.11540">
    <property type="entry name" value="NADH-ubiquinone oxidoreductase 51kDa subunit"/>
    <property type="match status" value="1"/>
</dbReference>
<comment type="similarity">
    <text evidence="1">Belongs to the complex I 51 kDa subunit family.</text>
</comment>
<dbReference type="InterPro" id="IPR001949">
    <property type="entry name" value="NADH-UbQ_OxRdtase_51kDa_CS"/>
</dbReference>
<dbReference type="GO" id="GO:0008137">
    <property type="term" value="F:NADH dehydrogenase (ubiquinone) activity"/>
    <property type="evidence" value="ECO:0007669"/>
    <property type="project" value="InterPro"/>
</dbReference>
<gene>
    <name evidence="7" type="ORF">GBAR_LOCUS18508</name>
</gene>
<dbReference type="AlphaFoldDB" id="A0AA35SPC3"/>
<dbReference type="InterPro" id="IPR019554">
    <property type="entry name" value="Soluble_ligand-bd"/>
</dbReference>
<sequence length="582" mass="62368">MPTYETIKETADERWKTLTSGPDPWIRVGTAMCGHSAGAFDVIDALRAELDSRGIAALVDEVGCLGICYAEPLIDVLRPGTESRLFFGNVTPEDVAAIVDKYIVHGVVPDDKVLGYLGEAPIQGAPDLQELPGIGRQQRIALRNAGHIAPSDIHQYIANGGYAGIHKALTQMEPDDVIKEMSDSGLRGRGGAAFPTGVKWSFMVRSPGPPKYMLCNCEEGDPGAYNDKGILESDPHTLLEGLIIGGYATRATNGIVFIRHGHDGPIDRTEEAIKQAYEVGLLGKNIFGTDFSFEIEVALTGESYVAGEETALMEAIEGKRAQPRFRPPFPAAFGVWGHPSTINNVKTYSYAPEIISRGAEWFSSIGVNRSTGTAIICLNGNIEYPGLYEVPMGMTLGEVVNDIGGGVPDGKQLKLLQTGGPLGGVLSSDSMAVHLDFDEMRDAGAILGSGGIIVGDEDVCAVDLTRVLVAFCQFESCGKCFPCRLGMEHLLEITERIARCESRPGDLELMRSVGTTMEASSLCGHGQLGFGPIRSALTHFESDFIAHIEERRCPTGSCLGPHIAPKNTRPYALDFVPGAQNG</sequence>
<dbReference type="FunFam" id="3.40.50.11540:FF:000001">
    <property type="entry name" value="NADH dehydrogenase [ubiquinone] flavoprotein 1, mitochondrial"/>
    <property type="match status" value="1"/>
</dbReference>
<dbReference type="Pfam" id="PF10531">
    <property type="entry name" value="SLBB"/>
    <property type="match status" value="1"/>
</dbReference>
<dbReference type="GO" id="GO:0046872">
    <property type="term" value="F:metal ion binding"/>
    <property type="evidence" value="ECO:0007669"/>
    <property type="project" value="UniProtKB-KW"/>
</dbReference>
<keyword evidence="5" id="KW-0411">Iron-sulfur</keyword>
<accession>A0AA35SPC3</accession>
<dbReference type="EMBL" id="CASHTH010002625">
    <property type="protein sequence ID" value="CAI8032777.1"/>
    <property type="molecule type" value="Genomic_DNA"/>
</dbReference>
<dbReference type="Pfam" id="PF10589">
    <property type="entry name" value="NADH_4Fe-4S"/>
    <property type="match status" value="1"/>
</dbReference>
<dbReference type="Gene3D" id="1.20.1440.230">
    <property type="entry name" value="NADH-ubiquinone oxidoreductase 51kDa subunit, iron-sulphur binding domain"/>
    <property type="match status" value="1"/>
</dbReference>
<dbReference type="PANTHER" id="PTHR43578:SF3">
    <property type="entry name" value="NADH-QUINONE OXIDOREDUCTASE SUBUNIT F"/>
    <property type="match status" value="1"/>
</dbReference>
<evidence type="ECO:0000259" key="6">
    <source>
        <dbReference type="SMART" id="SM00928"/>
    </source>
</evidence>
<dbReference type="SUPFAM" id="SSF52833">
    <property type="entry name" value="Thioredoxin-like"/>
    <property type="match status" value="1"/>
</dbReference>
<dbReference type="SMART" id="SM00928">
    <property type="entry name" value="NADH_4Fe-4S"/>
    <property type="match status" value="1"/>
</dbReference>
<dbReference type="PROSITE" id="PS00645">
    <property type="entry name" value="COMPLEX1_51K_2"/>
    <property type="match status" value="1"/>
</dbReference>